<sequence>MKYFFVNTNRIINKINLILLANYPNLILLKNDLTDTGILEISSGSGLFILVFIAFYSAKGKGIAE</sequence>
<keyword evidence="1" id="KW-0472">Membrane</keyword>
<gene>
    <name evidence="2" type="ORF">CLPUN_47070</name>
</gene>
<accession>A0A1S8T3L6</accession>
<dbReference type="AlphaFoldDB" id="A0A1S8T3L6"/>
<reference evidence="2 3" key="1">
    <citation type="submission" date="2016-05" db="EMBL/GenBank/DDBJ databases">
        <title>Microbial solvent formation.</title>
        <authorList>
            <person name="Poehlein A."/>
            <person name="Montoya Solano J.D."/>
            <person name="Flitsch S."/>
            <person name="Krabben P."/>
            <person name="Duerre P."/>
            <person name="Daniel R."/>
        </authorList>
    </citation>
    <scope>NUCLEOTIDE SEQUENCE [LARGE SCALE GENOMIC DNA]</scope>
    <source>
        <strain evidence="2 3">DSM 2619</strain>
    </source>
</reference>
<name>A0A1S8T3L6_9CLOT</name>
<feature type="transmembrane region" description="Helical" evidence="1">
    <location>
        <begin position="38"/>
        <end position="58"/>
    </location>
</feature>
<dbReference type="RefSeq" id="WP_077849618.1">
    <property type="nucleotide sequence ID" value="NZ_LZZM01000223.1"/>
</dbReference>
<keyword evidence="1" id="KW-1133">Transmembrane helix</keyword>
<evidence type="ECO:0000313" key="2">
    <source>
        <dbReference type="EMBL" id="OOM72239.1"/>
    </source>
</evidence>
<protein>
    <submittedName>
        <fullName evidence="2">Uncharacterized protein</fullName>
    </submittedName>
</protein>
<dbReference type="Proteomes" id="UP000190890">
    <property type="component" value="Unassembled WGS sequence"/>
</dbReference>
<comment type="caution">
    <text evidence="2">The sequence shown here is derived from an EMBL/GenBank/DDBJ whole genome shotgun (WGS) entry which is preliminary data.</text>
</comment>
<dbReference type="EMBL" id="LZZM01000223">
    <property type="protein sequence ID" value="OOM72239.1"/>
    <property type="molecule type" value="Genomic_DNA"/>
</dbReference>
<keyword evidence="3" id="KW-1185">Reference proteome</keyword>
<proteinExistence type="predicted"/>
<organism evidence="2 3">
    <name type="scientific">Clostridium puniceum</name>
    <dbReference type="NCBI Taxonomy" id="29367"/>
    <lineage>
        <taxon>Bacteria</taxon>
        <taxon>Bacillati</taxon>
        <taxon>Bacillota</taxon>
        <taxon>Clostridia</taxon>
        <taxon>Eubacteriales</taxon>
        <taxon>Clostridiaceae</taxon>
        <taxon>Clostridium</taxon>
    </lineage>
</organism>
<keyword evidence="1" id="KW-0812">Transmembrane</keyword>
<evidence type="ECO:0000313" key="3">
    <source>
        <dbReference type="Proteomes" id="UP000190890"/>
    </source>
</evidence>
<dbReference type="STRING" id="29367.CLPUN_47070"/>
<evidence type="ECO:0000256" key="1">
    <source>
        <dbReference type="SAM" id="Phobius"/>
    </source>
</evidence>